<organism evidence="3 4">
    <name type="scientific">Anaerovirgula multivorans</name>
    <dbReference type="NCBI Taxonomy" id="312168"/>
    <lineage>
        <taxon>Bacteria</taxon>
        <taxon>Bacillati</taxon>
        <taxon>Bacillota</taxon>
        <taxon>Clostridia</taxon>
        <taxon>Peptostreptococcales</taxon>
        <taxon>Natronincolaceae</taxon>
        <taxon>Anaerovirgula</taxon>
    </lineage>
</organism>
<protein>
    <submittedName>
        <fullName evidence="3">Carbohydrate diacid regulator</fullName>
    </submittedName>
</protein>
<name>A0A239HWL4_9FIRM</name>
<dbReference type="PANTHER" id="PTHR33744">
    <property type="entry name" value="CARBOHYDRATE DIACID REGULATOR"/>
    <property type="match status" value="1"/>
</dbReference>
<dbReference type="InterPro" id="IPR051448">
    <property type="entry name" value="CdaR-like_regulators"/>
</dbReference>
<evidence type="ECO:0000313" key="3">
    <source>
        <dbReference type="EMBL" id="SNS85780.1"/>
    </source>
</evidence>
<evidence type="ECO:0000313" key="4">
    <source>
        <dbReference type="Proteomes" id="UP000198304"/>
    </source>
</evidence>
<dbReference type="AlphaFoldDB" id="A0A239HWL4"/>
<dbReference type="InterPro" id="IPR042070">
    <property type="entry name" value="PucR_C-HTH_sf"/>
</dbReference>
<dbReference type="EMBL" id="FZOJ01000024">
    <property type="protein sequence ID" value="SNS85780.1"/>
    <property type="molecule type" value="Genomic_DNA"/>
</dbReference>
<feature type="domain" description="PucR C-terminal helix-turn-helix" evidence="2">
    <location>
        <begin position="318"/>
        <end position="359"/>
    </location>
</feature>
<dbReference type="PANTHER" id="PTHR33744:SF15">
    <property type="entry name" value="CARBOHYDRATE DIACID REGULATOR"/>
    <property type="match status" value="1"/>
</dbReference>
<feature type="domain" description="Putative sugar diacid recognition" evidence="1">
    <location>
        <begin position="4"/>
        <end position="134"/>
    </location>
</feature>
<dbReference type="Pfam" id="PF05651">
    <property type="entry name" value="Diacid_rec"/>
    <property type="match status" value="1"/>
</dbReference>
<dbReference type="RefSeq" id="WP_089284376.1">
    <property type="nucleotide sequence ID" value="NZ_FZOJ01000024.1"/>
</dbReference>
<accession>A0A239HWL4</accession>
<dbReference type="Proteomes" id="UP000198304">
    <property type="component" value="Unassembled WGS sequence"/>
</dbReference>
<dbReference type="Pfam" id="PF13556">
    <property type="entry name" value="HTH_30"/>
    <property type="match status" value="1"/>
</dbReference>
<reference evidence="3 4" key="1">
    <citation type="submission" date="2017-06" db="EMBL/GenBank/DDBJ databases">
        <authorList>
            <person name="Kim H.J."/>
            <person name="Triplett B.A."/>
        </authorList>
    </citation>
    <scope>NUCLEOTIDE SEQUENCE [LARGE SCALE GENOMIC DNA]</scope>
    <source>
        <strain evidence="3 4">SCA</strain>
    </source>
</reference>
<dbReference type="OrthoDB" id="212459at2"/>
<dbReference type="Gene3D" id="1.10.10.2840">
    <property type="entry name" value="PucR C-terminal helix-turn-helix domain"/>
    <property type="match status" value="1"/>
</dbReference>
<gene>
    <name evidence="3" type="ORF">SAMN05446037_102440</name>
</gene>
<evidence type="ECO:0000259" key="1">
    <source>
        <dbReference type="Pfam" id="PF05651"/>
    </source>
</evidence>
<dbReference type="InterPro" id="IPR025736">
    <property type="entry name" value="PucR_C-HTH_dom"/>
</dbReference>
<sequence>MSILEPALAQKFIDKTAAYFEYNINIMNDKGIIIASKDASRVGDFHEVAYNMLNGTLDTGIVKENQKYLGTKLGVNLFVDYKNKHVGVIGISGNPDTVQIFADMLKTFMEAMLEYEIHMEGERRRRNKTEQFLYYLLFEENVDMSVANSMAEDLGISKDSLRVCIIIKYDLDHDPKKFVQALTDVDGYSYEDIITIARNDDIIMFKNMNIKLAEAIKDYRYIIEEYLNDFIKKLPDEYDANKFSFFIGTLQENISKYRGSYIHAQQLGLQIKEKNGIYFFNDYILEYYRKLATIKVYDNIFSVYDTLFSEEDKNQISETVEVLRKNNYNIVSSAKVLYIHRNTLLFRLNKIKDVLNIDPIANAADREFLNELAYYFNRK</sequence>
<proteinExistence type="predicted"/>
<dbReference type="InterPro" id="IPR008599">
    <property type="entry name" value="Diacid_rec"/>
</dbReference>
<keyword evidence="4" id="KW-1185">Reference proteome</keyword>
<evidence type="ECO:0000259" key="2">
    <source>
        <dbReference type="Pfam" id="PF13556"/>
    </source>
</evidence>